<dbReference type="EMBL" id="AZFK01000086">
    <property type="protein sequence ID" value="KRL87904.1"/>
    <property type="molecule type" value="Genomic_DNA"/>
</dbReference>
<dbReference type="PANTHER" id="PTHR34383">
    <property type="entry name" value="POLYPHOSPHATE:AMP PHOSPHOTRANSFERASE-RELATED"/>
    <property type="match status" value="1"/>
</dbReference>
<dbReference type="PANTHER" id="PTHR34383:SF3">
    <property type="entry name" value="POLYPHOSPHATE:AMP PHOSPHOTRANSFERASE"/>
    <property type="match status" value="1"/>
</dbReference>
<evidence type="ECO:0000259" key="3">
    <source>
        <dbReference type="Pfam" id="PF03976"/>
    </source>
</evidence>
<proteinExistence type="predicted"/>
<dbReference type="Pfam" id="PF03976">
    <property type="entry name" value="PPK2"/>
    <property type="match status" value="1"/>
</dbReference>
<dbReference type="AlphaFoldDB" id="A0A0R1U3N1"/>
<dbReference type="InterPro" id="IPR022488">
    <property type="entry name" value="PPK2-related"/>
</dbReference>
<evidence type="ECO:0000313" key="5">
    <source>
        <dbReference type="Proteomes" id="UP000050816"/>
    </source>
</evidence>
<dbReference type="InterPro" id="IPR027417">
    <property type="entry name" value="P-loop_NTPase"/>
</dbReference>
<dbReference type="GO" id="GO:0008976">
    <property type="term" value="F:polyphosphate kinase activity"/>
    <property type="evidence" value="ECO:0007669"/>
    <property type="project" value="InterPro"/>
</dbReference>
<dbReference type="SUPFAM" id="SSF52540">
    <property type="entry name" value="P-loop containing nucleoside triphosphate hydrolases"/>
    <property type="match status" value="1"/>
</dbReference>
<keyword evidence="1" id="KW-0808">Transferase</keyword>
<feature type="domain" description="Polyphosphate kinase-2-related" evidence="3">
    <location>
        <begin position="39"/>
        <end position="278"/>
    </location>
</feature>
<keyword evidence="2" id="KW-0418">Kinase</keyword>
<evidence type="ECO:0000256" key="2">
    <source>
        <dbReference type="ARBA" id="ARBA00022777"/>
    </source>
</evidence>
<organism evidence="4 5">
    <name type="scientific">Limosilactobacillus ingluviei DSM 15946</name>
    <dbReference type="NCBI Taxonomy" id="1423760"/>
    <lineage>
        <taxon>Bacteria</taxon>
        <taxon>Bacillati</taxon>
        <taxon>Bacillota</taxon>
        <taxon>Bacilli</taxon>
        <taxon>Lactobacillales</taxon>
        <taxon>Lactobacillaceae</taxon>
        <taxon>Limosilactobacillus</taxon>
    </lineage>
</organism>
<evidence type="ECO:0000313" key="4">
    <source>
        <dbReference type="EMBL" id="KRL87904.1"/>
    </source>
</evidence>
<evidence type="ECO:0000256" key="1">
    <source>
        <dbReference type="ARBA" id="ARBA00022679"/>
    </source>
</evidence>
<reference evidence="4 5" key="1">
    <citation type="journal article" date="2015" name="Genome Announc.">
        <title>Expanding the biotechnology potential of lactobacilli through comparative genomics of 213 strains and associated genera.</title>
        <authorList>
            <person name="Sun Z."/>
            <person name="Harris H.M."/>
            <person name="McCann A."/>
            <person name="Guo C."/>
            <person name="Argimon S."/>
            <person name="Zhang W."/>
            <person name="Yang X."/>
            <person name="Jeffery I.B."/>
            <person name="Cooney J.C."/>
            <person name="Kagawa T.F."/>
            <person name="Liu W."/>
            <person name="Song Y."/>
            <person name="Salvetti E."/>
            <person name="Wrobel A."/>
            <person name="Rasinkangas P."/>
            <person name="Parkhill J."/>
            <person name="Rea M.C."/>
            <person name="O'Sullivan O."/>
            <person name="Ritari J."/>
            <person name="Douillard F.P."/>
            <person name="Paul Ross R."/>
            <person name="Yang R."/>
            <person name="Briner A.E."/>
            <person name="Felis G.E."/>
            <person name="de Vos W.M."/>
            <person name="Barrangou R."/>
            <person name="Klaenhammer T.R."/>
            <person name="Caufield P.W."/>
            <person name="Cui Y."/>
            <person name="Zhang H."/>
            <person name="O'Toole P.W."/>
        </authorList>
    </citation>
    <scope>NUCLEOTIDE SEQUENCE [LARGE SCALE GENOMIC DNA]</scope>
    <source>
        <strain evidence="4 5">DSM 15946</strain>
    </source>
</reference>
<dbReference type="PIRSF" id="PIRSF028756">
    <property type="entry name" value="PPK2_prd"/>
    <property type="match status" value="1"/>
</dbReference>
<dbReference type="PATRIC" id="fig|1423760.3.peg.829"/>
<dbReference type="GO" id="GO:0006797">
    <property type="term" value="P:polyphosphate metabolic process"/>
    <property type="evidence" value="ECO:0007669"/>
    <property type="project" value="InterPro"/>
</dbReference>
<accession>A0A0R1U3N1</accession>
<protein>
    <recommendedName>
        <fullName evidence="3">Polyphosphate kinase-2-related domain-containing protein</fullName>
    </recommendedName>
</protein>
<dbReference type="InterPro" id="IPR016898">
    <property type="entry name" value="Polyphosphate_phosphotransfera"/>
</dbReference>
<dbReference type="InterPro" id="IPR022300">
    <property type="entry name" value="PPK2-rel_1"/>
</dbReference>
<dbReference type="Proteomes" id="UP000050816">
    <property type="component" value="Unassembled WGS sequence"/>
</dbReference>
<name>A0A0R1U3N1_9LACO</name>
<gene>
    <name evidence="4" type="ORF">FC43_GL000807</name>
</gene>
<dbReference type="Gene3D" id="3.40.50.300">
    <property type="entry name" value="P-loop containing nucleotide triphosphate hydrolases"/>
    <property type="match status" value="1"/>
</dbReference>
<comment type="caution">
    <text evidence="4">The sequence shown here is derived from an EMBL/GenBank/DDBJ whole genome shotgun (WGS) entry which is preliminary data.</text>
</comment>
<sequence>MFPVYAENGGITMDLKQFRNTNADFQIATAPTSFDTGLDQAGTKAELAKTMAKIKQEQRKLFADRRYGIIVVLQAMDAAGKDSLISHVFSQVNPGGLRVANFKRPSSTDLAHDFLWRINAQLPERGEIGILNRSHYEDVLVSQVHPELIVNAHLPGIYDLADVTPAFFAQRRDDINHYESYLTHSGFVILKFFLHVSKAEQKNRFLARIERPEKNWKFERADIAERRFWDAYQQAYQDTIQATSSKENPWYIIPADDKWTSRLLVAKIMVKRLKQLNLQFPVTPADQEQLMQDALKILAKE</sequence>
<dbReference type="NCBIfam" id="TIGR03709">
    <property type="entry name" value="PPK2_rel_1"/>
    <property type="match status" value="1"/>
</dbReference>